<dbReference type="OrthoDB" id="274944at2759"/>
<dbReference type="EMBL" id="CP014242">
    <property type="protein sequence ID" value="AMD19378.1"/>
    <property type="molecule type" value="Genomic_DNA"/>
</dbReference>
<organism evidence="12 13">
    <name type="scientific">Eremothecium sinecaudum</name>
    <dbReference type="NCBI Taxonomy" id="45286"/>
    <lineage>
        <taxon>Eukaryota</taxon>
        <taxon>Fungi</taxon>
        <taxon>Dikarya</taxon>
        <taxon>Ascomycota</taxon>
        <taxon>Saccharomycotina</taxon>
        <taxon>Saccharomycetes</taxon>
        <taxon>Saccharomycetales</taxon>
        <taxon>Saccharomycetaceae</taxon>
        <taxon>Eremothecium</taxon>
    </lineage>
</organism>
<dbReference type="STRING" id="45286.A0A109UXJ9"/>
<feature type="transmembrane region" description="Helical" evidence="10">
    <location>
        <begin position="91"/>
        <end position="113"/>
    </location>
</feature>
<dbReference type="GO" id="GO:0000956">
    <property type="term" value="P:nuclear-transcribed mRNA catabolic process"/>
    <property type="evidence" value="ECO:0007669"/>
    <property type="project" value="InterPro"/>
</dbReference>
<gene>
    <name evidence="12" type="ORF">AW171_hschr21206</name>
</gene>
<dbReference type="SMART" id="SM00651">
    <property type="entry name" value="Sm"/>
    <property type="match status" value="1"/>
</dbReference>
<evidence type="ECO:0000259" key="11">
    <source>
        <dbReference type="PROSITE" id="PS52002"/>
    </source>
</evidence>
<evidence type="ECO:0000256" key="1">
    <source>
        <dbReference type="ARBA" id="ARBA00004123"/>
    </source>
</evidence>
<dbReference type="InterPro" id="IPR044641">
    <property type="entry name" value="Lsm7/SmG-like"/>
</dbReference>
<evidence type="ECO:0000313" key="13">
    <source>
        <dbReference type="Proteomes" id="UP000243052"/>
    </source>
</evidence>
<dbReference type="GO" id="GO:0000398">
    <property type="term" value="P:mRNA splicing, via spliceosome"/>
    <property type="evidence" value="ECO:0007669"/>
    <property type="project" value="InterPro"/>
</dbReference>
<dbReference type="AlphaFoldDB" id="A0A109UXJ9"/>
<keyword evidence="4" id="KW-0747">Spliceosome</keyword>
<keyword evidence="10" id="KW-1133">Transmembrane helix</keyword>
<dbReference type="GO" id="GO:0003723">
    <property type="term" value="F:RNA binding"/>
    <property type="evidence" value="ECO:0007669"/>
    <property type="project" value="UniProtKB-KW"/>
</dbReference>
<evidence type="ECO:0000313" key="12">
    <source>
        <dbReference type="EMBL" id="AMD19378.1"/>
    </source>
</evidence>
<dbReference type="GO" id="GO:0097526">
    <property type="term" value="C:spliceosomal tri-snRNP complex"/>
    <property type="evidence" value="ECO:0007669"/>
    <property type="project" value="TreeGrafter"/>
</dbReference>
<dbReference type="InterPro" id="IPR010920">
    <property type="entry name" value="LSM_dom_sf"/>
</dbReference>
<feature type="region of interest" description="Disordered" evidence="9">
    <location>
        <begin position="1"/>
        <end position="27"/>
    </location>
</feature>
<dbReference type="GO" id="GO:1990726">
    <property type="term" value="C:Lsm1-7-Pat1 complex"/>
    <property type="evidence" value="ECO:0007669"/>
    <property type="project" value="TreeGrafter"/>
</dbReference>
<evidence type="ECO:0000256" key="10">
    <source>
        <dbReference type="SAM" id="Phobius"/>
    </source>
</evidence>
<keyword evidence="13" id="KW-1185">Reference proteome</keyword>
<keyword evidence="10" id="KW-0472">Membrane</keyword>
<dbReference type="GO" id="GO:0005688">
    <property type="term" value="C:U6 snRNP"/>
    <property type="evidence" value="ECO:0007669"/>
    <property type="project" value="TreeGrafter"/>
</dbReference>
<keyword evidence="3" id="KW-0507">mRNA processing</keyword>
<dbReference type="FunFam" id="2.30.30.100:FF:000098">
    <property type="entry name" value="U6 snRNA-associated Sm-like protein LSm7"/>
    <property type="match status" value="1"/>
</dbReference>
<dbReference type="PROSITE" id="PS52002">
    <property type="entry name" value="SM"/>
    <property type="match status" value="1"/>
</dbReference>
<evidence type="ECO:0000256" key="4">
    <source>
        <dbReference type="ARBA" id="ARBA00022728"/>
    </source>
</evidence>
<keyword evidence="8" id="KW-0687">Ribonucleoprotein</keyword>
<protein>
    <submittedName>
        <fullName evidence="12">HBR477Wp</fullName>
    </submittedName>
</protein>
<comment type="similarity">
    <text evidence="2">Belongs to the snRNP Sm proteins family.</text>
</comment>
<dbReference type="GO" id="GO:0071004">
    <property type="term" value="C:U2-type prespliceosome"/>
    <property type="evidence" value="ECO:0007669"/>
    <property type="project" value="TreeGrafter"/>
</dbReference>
<evidence type="ECO:0000256" key="5">
    <source>
        <dbReference type="ARBA" id="ARBA00022884"/>
    </source>
</evidence>
<name>A0A109UXJ9_9SACH</name>
<evidence type="ECO:0000256" key="7">
    <source>
        <dbReference type="ARBA" id="ARBA00023242"/>
    </source>
</evidence>
<sequence>MSGQERPKQDNQNQSQPQHRKKFEGPKREAIIDLSTYKDTEVRVKLMGGRLVTGILKGYDQLMNLVLDETVEYLRDEEDSSIILKDKTRNLGLIVIRGTILLSLSPVAGGAIIPGPAGE</sequence>
<evidence type="ECO:0000256" key="2">
    <source>
        <dbReference type="ARBA" id="ARBA00006850"/>
    </source>
</evidence>
<keyword evidence="5" id="KW-0694">RNA-binding</keyword>
<proteinExistence type="inferred from homology"/>
<dbReference type="GO" id="GO:0071013">
    <property type="term" value="C:catalytic step 2 spliceosome"/>
    <property type="evidence" value="ECO:0007669"/>
    <property type="project" value="TreeGrafter"/>
</dbReference>
<dbReference type="Gene3D" id="2.30.30.100">
    <property type="match status" value="1"/>
</dbReference>
<dbReference type="PIRSF" id="PIRSF037188">
    <property type="entry name" value="U6_snRNA_Lsm7"/>
    <property type="match status" value="1"/>
</dbReference>
<dbReference type="PANTHER" id="PTHR10553">
    <property type="entry name" value="SMALL NUCLEAR RIBONUCLEOPROTEIN"/>
    <property type="match status" value="1"/>
</dbReference>
<dbReference type="InterPro" id="IPR017132">
    <property type="entry name" value="Lsm7"/>
</dbReference>
<dbReference type="InterPro" id="IPR001163">
    <property type="entry name" value="Sm_dom_euk/arc"/>
</dbReference>
<evidence type="ECO:0000256" key="8">
    <source>
        <dbReference type="ARBA" id="ARBA00023274"/>
    </source>
</evidence>
<comment type="subcellular location">
    <subcellularLocation>
        <location evidence="1">Nucleus</location>
    </subcellularLocation>
</comment>
<evidence type="ECO:0000256" key="9">
    <source>
        <dbReference type="SAM" id="MobiDB-lite"/>
    </source>
</evidence>
<keyword evidence="7" id="KW-0539">Nucleus</keyword>
<dbReference type="PANTHER" id="PTHR10553:SF5">
    <property type="entry name" value="U6 SNRNA-ASSOCIATED SM-LIKE PROTEIN LSM7"/>
    <property type="match status" value="1"/>
</dbReference>
<dbReference type="CDD" id="cd01729">
    <property type="entry name" value="LSm7"/>
    <property type="match status" value="1"/>
</dbReference>
<reference evidence="12 13" key="1">
    <citation type="submission" date="2016-01" db="EMBL/GenBank/DDBJ databases">
        <title>Genome sequence of the yeast Holleya sinecauda.</title>
        <authorList>
            <person name="Dietrich F.S."/>
        </authorList>
    </citation>
    <scope>NUCLEOTIDE SEQUENCE [LARGE SCALE GENOMIC DNA]</scope>
    <source>
        <strain evidence="12 13">ATCC 58844</strain>
    </source>
</reference>
<dbReference type="Proteomes" id="UP000243052">
    <property type="component" value="Chromosome ii"/>
</dbReference>
<feature type="domain" description="Sm" evidence="11">
    <location>
        <begin position="29"/>
        <end position="110"/>
    </location>
</feature>
<dbReference type="InterPro" id="IPR047575">
    <property type="entry name" value="Sm"/>
</dbReference>
<keyword evidence="6" id="KW-0508">mRNA splicing</keyword>
<dbReference type="Pfam" id="PF01423">
    <property type="entry name" value="LSM"/>
    <property type="match status" value="1"/>
</dbReference>
<dbReference type="GeneID" id="28721669"/>
<evidence type="ECO:0000256" key="3">
    <source>
        <dbReference type="ARBA" id="ARBA00022664"/>
    </source>
</evidence>
<dbReference type="RefSeq" id="XP_017986374.1">
    <property type="nucleotide sequence ID" value="XM_018130885.1"/>
</dbReference>
<dbReference type="SUPFAM" id="SSF50182">
    <property type="entry name" value="Sm-like ribonucleoproteins"/>
    <property type="match status" value="1"/>
</dbReference>
<keyword evidence="10" id="KW-0812">Transmembrane</keyword>
<accession>A0A109UXJ9</accession>
<evidence type="ECO:0000256" key="6">
    <source>
        <dbReference type="ARBA" id="ARBA00023187"/>
    </source>
</evidence>